<sequence length="246" mass="27997">MEIKELLKKIGLNTKEAAIYIALIENGPMTISGIAKASGLHRPAIYQVLPGLEKRGLVTISPKGKLKHYGAESPEKLKNMISDLTNQLEQILPELNSSFKRNKNKPIVKFLEGGKGITFIMNDINHSLKRGDVFYRYSSRKATTSDTKYQPRDYQKIRDQKQLERLVITSEALSSQKRPNLNRAVKTVPEKYGLFDYDITQIIYGNKVAFIDFDSENAFLIENPLITEFQKKIFKMLFDLLPGGLK</sequence>
<dbReference type="Gene3D" id="1.10.10.10">
    <property type="entry name" value="Winged helix-like DNA-binding domain superfamily/Winged helix DNA-binding domain"/>
    <property type="match status" value="1"/>
</dbReference>
<evidence type="ECO:0000313" key="3">
    <source>
        <dbReference type="Proteomes" id="UP000177117"/>
    </source>
</evidence>
<dbReference type="EMBL" id="MGJD01000021">
    <property type="protein sequence ID" value="OGN00430.1"/>
    <property type="molecule type" value="Genomic_DNA"/>
</dbReference>
<protein>
    <recommendedName>
        <fullName evidence="1">Transcription regulator TrmB N-terminal domain-containing protein</fullName>
    </recommendedName>
</protein>
<accession>A0A1F8EJB0</accession>
<dbReference type="InterPro" id="IPR011991">
    <property type="entry name" value="ArsR-like_HTH"/>
</dbReference>
<evidence type="ECO:0000313" key="2">
    <source>
        <dbReference type="EMBL" id="OGN00430.1"/>
    </source>
</evidence>
<evidence type="ECO:0000259" key="1">
    <source>
        <dbReference type="Pfam" id="PF01978"/>
    </source>
</evidence>
<reference evidence="2 3" key="1">
    <citation type="journal article" date="2016" name="Nat. Commun.">
        <title>Thousands of microbial genomes shed light on interconnected biogeochemical processes in an aquifer system.</title>
        <authorList>
            <person name="Anantharaman K."/>
            <person name="Brown C.T."/>
            <person name="Hug L.A."/>
            <person name="Sharon I."/>
            <person name="Castelle C.J."/>
            <person name="Probst A.J."/>
            <person name="Thomas B.C."/>
            <person name="Singh A."/>
            <person name="Wilkins M.J."/>
            <person name="Karaoz U."/>
            <person name="Brodie E.L."/>
            <person name="Williams K.H."/>
            <person name="Hubbard S.S."/>
            <person name="Banfield J.F."/>
        </authorList>
    </citation>
    <scope>NUCLEOTIDE SEQUENCE [LARGE SCALE GENOMIC DNA]</scope>
</reference>
<proteinExistence type="predicted"/>
<feature type="domain" description="Transcription regulator TrmB N-terminal" evidence="1">
    <location>
        <begin position="7"/>
        <end position="74"/>
    </location>
</feature>
<dbReference type="Proteomes" id="UP000177117">
    <property type="component" value="Unassembled WGS sequence"/>
</dbReference>
<gene>
    <name evidence="2" type="ORF">A2650_03520</name>
</gene>
<dbReference type="CDD" id="cd00090">
    <property type="entry name" value="HTH_ARSR"/>
    <property type="match status" value="1"/>
</dbReference>
<dbReference type="PANTHER" id="PTHR34293:SF1">
    <property type="entry name" value="HTH-TYPE TRANSCRIPTIONAL REGULATOR TRMBL2"/>
    <property type="match status" value="1"/>
</dbReference>
<dbReference type="InterPro" id="IPR002831">
    <property type="entry name" value="Tscrpt_reg_TrmB_N"/>
</dbReference>
<organism evidence="2 3">
    <name type="scientific">Candidatus Yanofskybacteria bacterium RIFCSPHIGHO2_01_FULL_41_53</name>
    <dbReference type="NCBI Taxonomy" id="1802663"/>
    <lineage>
        <taxon>Bacteria</taxon>
        <taxon>Candidatus Yanofskyibacteriota</taxon>
    </lineage>
</organism>
<dbReference type="PANTHER" id="PTHR34293">
    <property type="entry name" value="HTH-TYPE TRANSCRIPTIONAL REGULATOR TRMBL2"/>
    <property type="match status" value="1"/>
</dbReference>
<dbReference type="SUPFAM" id="SSF46785">
    <property type="entry name" value="Winged helix' DNA-binding domain"/>
    <property type="match status" value="1"/>
</dbReference>
<comment type="caution">
    <text evidence="2">The sequence shown here is derived from an EMBL/GenBank/DDBJ whole genome shotgun (WGS) entry which is preliminary data.</text>
</comment>
<dbReference type="InterPro" id="IPR051797">
    <property type="entry name" value="TrmB-like"/>
</dbReference>
<dbReference type="InterPro" id="IPR036388">
    <property type="entry name" value="WH-like_DNA-bd_sf"/>
</dbReference>
<name>A0A1F8EJB0_9BACT</name>
<dbReference type="AlphaFoldDB" id="A0A1F8EJB0"/>
<dbReference type="InterPro" id="IPR036390">
    <property type="entry name" value="WH_DNA-bd_sf"/>
</dbReference>
<dbReference type="Pfam" id="PF01978">
    <property type="entry name" value="TrmB"/>
    <property type="match status" value="1"/>
</dbReference>